<proteinExistence type="predicted"/>
<dbReference type="AlphaFoldDB" id="A0A2T4MZU7"/>
<name>A0A2T4MZU7_AERVE</name>
<sequence length="121" mass="12753">MKVMVLSASIMMSASAMAEVDMSCVETPANANAPLNIGGFDRQANMTKGYELVDNPAATLFACFSMAADMNPKSVVSDRCGCLAAIKKVCKFDWHKGSLRVSASDGANAGWCMPFKFLAGG</sequence>
<feature type="chain" id="PRO_5015531792" evidence="1">
    <location>
        <begin position="19"/>
        <end position="121"/>
    </location>
</feature>
<organism evidence="2 3">
    <name type="scientific">Aeromonas veronii</name>
    <dbReference type="NCBI Taxonomy" id="654"/>
    <lineage>
        <taxon>Bacteria</taxon>
        <taxon>Pseudomonadati</taxon>
        <taxon>Pseudomonadota</taxon>
        <taxon>Gammaproteobacteria</taxon>
        <taxon>Aeromonadales</taxon>
        <taxon>Aeromonadaceae</taxon>
        <taxon>Aeromonas</taxon>
    </lineage>
</organism>
<reference evidence="2 3" key="1">
    <citation type="submission" date="2018-03" db="EMBL/GenBank/DDBJ databases">
        <title>Aeromonas veronii whole genome sequencing and analysis.</title>
        <authorList>
            <person name="Xie H."/>
            <person name="Liu T."/>
            <person name="Wang K."/>
        </authorList>
    </citation>
    <scope>NUCLEOTIDE SEQUENCE [LARGE SCALE GENOMIC DNA]</scope>
    <source>
        <strain evidence="2 3">XH.VA.1</strain>
    </source>
</reference>
<protein>
    <submittedName>
        <fullName evidence="2">Uncharacterized protein</fullName>
    </submittedName>
</protein>
<keyword evidence="1" id="KW-0732">Signal</keyword>
<accession>A0A2T4MZU7</accession>
<dbReference type="EMBL" id="PZKL01000037">
    <property type="protein sequence ID" value="PTH80135.1"/>
    <property type="molecule type" value="Genomic_DNA"/>
</dbReference>
<gene>
    <name evidence="2" type="ORF">DAA48_16400</name>
</gene>
<feature type="signal peptide" evidence="1">
    <location>
        <begin position="1"/>
        <end position="18"/>
    </location>
</feature>
<comment type="caution">
    <text evidence="2">The sequence shown here is derived from an EMBL/GenBank/DDBJ whole genome shotgun (WGS) entry which is preliminary data.</text>
</comment>
<dbReference type="Proteomes" id="UP000241986">
    <property type="component" value="Unassembled WGS sequence"/>
</dbReference>
<evidence type="ECO:0000313" key="2">
    <source>
        <dbReference type="EMBL" id="PTH80135.1"/>
    </source>
</evidence>
<evidence type="ECO:0000313" key="3">
    <source>
        <dbReference type="Proteomes" id="UP000241986"/>
    </source>
</evidence>
<evidence type="ECO:0000256" key="1">
    <source>
        <dbReference type="SAM" id="SignalP"/>
    </source>
</evidence>